<sequence length="115" mass="13176">MVAIVCSDFPATLAPNTAKIGDNKRKILKERNQDGFVVYITTKRHYRIRKLMQVYCDEVGLCRDSVYFRFAGQRIYMVDTMASTGMEDGATIEVYKQAGGPVQFVDFGWRWDFGT</sequence>
<dbReference type="AlphaFoldDB" id="A0AAG5DNX8"/>
<name>A0AAG5DNX8_ANOAO</name>
<dbReference type="PANTHER" id="PTHR10562">
    <property type="entry name" value="SMALL UBIQUITIN-RELATED MODIFIER"/>
    <property type="match status" value="1"/>
</dbReference>
<organism evidence="2 3">
    <name type="scientific">Anopheles atroparvus</name>
    <name type="common">European mosquito</name>
    <dbReference type="NCBI Taxonomy" id="41427"/>
    <lineage>
        <taxon>Eukaryota</taxon>
        <taxon>Metazoa</taxon>
        <taxon>Ecdysozoa</taxon>
        <taxon>Arthropoda</taxon>
        <taxon>Hexapoda</taxon>
        <taxon>Insecta</taxon>
        <taxon>Pterygota</taxon>
        <taxon>Neoptera</taxon>
        <taxon>Endopterygota</taxon>
        <taxon>Diptera</taxon>
        <taxon>Nematocera</taxon>
        <taxon>Culicoidea</taxon>
        <taxon>Culicidae</taxon>
        <taxon>Anophelinae</taxon>
        <taxon>Anopheles</taxon>
    </lineage>
</organism>
<dbReference type="EnsemblMetazoa" id="ENSAATROPT013609">
    <property type="protein sequence ID" value="ENSAATROPP012388"/>
    <property type="gene ID" value="ENSAATROPG011048"/>
</dbReference>
<keyword evidence="3" id="KW-1185">Reference proteome</keyword>
<dbReference type="Proteomes" id="UP000075880">
    <property type="component" value="Unassembled WGS sequence"/>
</dbReference>
<dbReference type="Gene3D" id="3.10.20.90">
    <property type="entry name" value="Phosphatidylinositol 3-kinase Catalytic Subunit, Chain A, domain 1"/>
    <property type="match status" value="1"/>
</dbReference>
<reference evidence="2" key="1">
    <citation type="submission" date="2024-04" db="UniProtKB">
        <authorList>
            <consortium name="EnsemblMetazoa"/>
        </authorList>
    </citation>
    <scope>IDENTIFICATION</scope>
    <source>
        <strain evidence="2">EBRO</strain>
    </source>
</reference>
<evidence type="ECO:0000313" key="3">
    <source>
        <dbReference type="Proteomes" id="UP000075880"/>
    </source>
</evidence>
<protein>
    <recommendedName>
        <fullName evidence="1">Rad60/SUMO-like domain-containing protein</fullName>
    </recommendedName>
</protein>
<dbReference type="InterPro" id="IPR022617">
    <property type="entry name" value="Rad60/SUMO-like_dom"/>
</dbReference>
<dbReference type="Pfam" id="PF11976">
    <property type="entry name" value="Rad60-SLD"/>
    <property type="match status" value="1"/>
</dbReference>
<evidence type="ECO:0000259" key="1">
    <source>
        <dbReference type="Pfam" id="PF11976"/>
    </source>
</evidence>
<evidence type="ECO:0000313" key="2">
    <source>
        <dbReference type="EnsemblMetazoa" id="ENSAATROPP012388"/>
    </source>
</evidence>
<proteinExistence type="predicted"/>
<dbReference type="SUPFAM" id="SSF54236">
    <property type="entry name" value="Ubiquitin-like"/>
    <property type="match status" value="1"/>
</dbReference>
<feature type="domain" description="Rad60/SUMO-like" evidence="1">
    <location>
        <begin position="32"/>
        <end position="95"/>
    </location>
</feature>
<accession>A0AAG5DNX8</accession>
<dbReference type="InterPro" id="IPR029071">
    <property type="entry name" value="Ubiquitin-like_domsf"/>
</dbReference>